<keyword evidence="2" id="KW-1185">Reference proteome</keyword>
<accession>A0ABV5EY57</accession>
<comment type="caution">
    <text evidence="1">The sequence shown here is derived from an EMBL/GenBank/DDBJ whole genome shotgun (WGS) entry which is preliminary data.</text>
</comment>
<dbReference type="Proteomes" id="UP001589605">
    <property type="component" value="Unassembled WGS sequence"/>
</dbReference>
<protein>
    <recommendedName>
        <fullName evidence="3">DUF481 domain-containing protein</fullName>
    </recommendedName>
</protein>
<evidence type="ECO:0000313" key="2">
    <source>
        <dbReference type="Proteomes" id="UP001589605"/>
    </source>
</evidence>
<proteinExistence type="predicted"/>
<dbReference type="RefSeq" id="WP_382381189.1">
    <property type="nucleotide sequence ID" value="NZ_JBHMEZ010000003.1"/>
</dbReference>
<organism evidence="1 2">
    <name type="scientific">Formosa undariae</name>
    <dbReference type="NCBI Taxonomy" id="1325436"/>
    <lineage>
        <taxon>Bacteria</taxon>
        <taxon>Pseudomonadati</taxon>
        <taxon>Bacteroidota</taxon>
        <taxon>Flavobacteriia</taxon>
        <taxon>Flavobacteriales</taxon>
        <taxon>Flavobacteriaceae</taxon>
        <taxon>Formosa</taxon>
    </lineage>
</organism>
<evidence type="ECO:0000313" key="1">
    <source>
        <dbReference type="EMBL" id="MFB9052120.1"/>
    </source>
</evidence>
<name>A0ABV5EY57_9FLAO</name>
<sequence>MKIKQTLTTVILVLFFSIGYSQTTEKKNQLEFSIGYNSGSLKNLEFAPISQYDYNDVIYKLNFERTSKRQNIFEIELDFFDRTALKSERIPSLNAEYLRADLSFSYLKQIHNKNSLSIHLGLQTQSNVSFLYNNTDYFSVHQIFGVASRFGYKINEKQYLTSKLTIPFVLFRATGNGGTIKSLNKYQSILWNLKYGYVLSEYFDLKMTYDFMYNRLQIPSAYRELQHQINLGIIYKF</sequence>
<evidence type="ECO:0008006" key="3">
    <source>
        <dbReference type="Google" id="ProtNLM"/>
    </source>
</evidence>
<gene>
    <name evidence="1" type="ORF">ACFFVB_03420</name>
</gene>
<reference evidence="1 2" key="1">
    <citation type="submission" date="2024-09" db="EMBL/GenBank/DDBJ databases">
        <authorList>
            <person name="Sun Q."/>
            <person name="Mori K."/>
        </authorList>
    </citation>
    <scope>NUCLEOTIDE SEQUENCE [LARGE SCALE GENOMIC DNA]</scope>
    <source>
        <strain evidence="1 2">CECT 8286</strain>
    </source>
</reference>
<dbReference type="EMBL" id="JBHMEZ010000003">
    <property type="protein sequence ID" value="MFB9052120.1"/>
    <property type="molecule type" value="Genomic_DNA"/>
</dbReference>